<dbReference type="RefSeq" id="XP_066915139.1">
    <property type="nucleotide sequence ID" value="XM_067059038.1"/>
</dbReference>
<dbReference type="EnsemblMetazoa" id="CLYHEMT004637.1">
    <property type="protein sequence ID" value="CLYHEMP004637.1"/>
    <property type="gene ID" value="CLYHEMG004637"/>
</dbReference>
<keyword evidence="6" id="KW-0967">Endosome</keyword>
<evidence type="ECO:0000256" key="2">
    <source>
        <dbReference type="ARBA" id="ARBA00004496"/>
    </source>
</evidence>
<name>A0A7M5U101_9CNID</name>
<feature type="compositionally biased region" description="Polar residues" evidence="9">
    <location>
        <begin position="174"/>
        <end position="192"/>
    </location>
</feature>
<evidence type="ECO:0000256" key="4">
    <source>
        <dbReference type="ARBA" id="ARBA00022448"/>
    </source>
</evidence>
<dbReference type="Gene3D" id="1.25.40.270">
    <property type="entry name" value="Vacuolar protein sorting-associated protein vta1"/>
    <property type="match status" value="1"/>
</dbReference>
<dbReference type="Gene3D" id="1.20.5.420">
    <property type="entry name" value="Immunoglobulin FC, subunit C"/>
    <property type="match status" value="1"/>
</dbReference>
<dbReference type="Pfam" id="PF04652">
    <property type="entry name" value="Vta1"/>
    <property type="match status" value="1"/>
</dbReference>
<keyword evidence="13" id="KW-1185">Reference proteome</keyword>
<keyword evidence="7" id="KW-0653">Protein transport</keyword>
<dbReference type="PANTHER" id="PTHR46009:SF1">
    <property type="entry name" value="VACUOLAR PROTEIN SORTING-ASSOCIATED PROTEIN VTA1 HOMOLOG"/>
    <property type="match status" value="1"/>
</dbReference>
<dbReference type="GO" id="GO:0010008">
    <property type="term" value="C:endosome membrane"/>
    <property type="evidence" value="ECO:0007669"/>
    <property type="project" value="UniProtKB-SubCell"/>
</dbReference>
<feature type="domain" description="Vta1/callose synthase N-terminal" evidence="10">
    <location>
        <begin position="11"/>
        <end position="154"/>
    </location>
</feature>
<proteinExistence type="inferred from homology"/>
<dbReference type="InterPro" id="IPR023175">
    <property type="entry name" value="Vta1/CALS_N_sf"/>
</dbReference>
<evidence type="ECO:0000256" key="5">
    <source>
        <dbReference type="ARBA" id="ARBA00022490"/>
    </source>
</evidence>
<evidence type="ECO:0000256" key="9">
    <source>
        <dbReference type="SAM" id="MobiDB-lite"/>
    </source>
</evidence>
<keyword evidence="5" id="KW-0963">Cytoplasm</keyword>
<accession>A0A7M5U101</accession>
<comment type="subcellular location">
    <subcellularLocation>
        <location evidence="2">Cytoplasm</location>
    </subcellularLocation>
    <subcellularLocation>
        <location evidence="1">Endosome membrane</location>
        <topology evidence="1">Peripheral membrane protein</topology>
    </subcellularLocation>
</comment>
<dbReference type="PANTHER" id="PTHR46009">
    <property type="entry name" value="VACUOLAR PROTEIN SORTING-ASSOCIATED PROTEIN VTA1 HOMOLOG"/>
    <property type="match status" value="1"/>
</dbReference>
<dbReference type="GeneID" id="136802322"/>
<keyword evidence="4" id="KW-0813">Transport</keyword>
<evidence type="ECO:0000256" key="7">
    <source>
        <dbReference type="ARBA" id="ARBA00022927"/>
    </source>
</evidence>
<feature type="region of interest" description="Disordered" evidence="9">
    <location>
        <begin position="156"/>
        <end position="232"/>
    </location>
</feature>
<comment type="similarity">
    <text evidence="3">Belongs to the VTA1 family.</text>
</comment>
<dbReference type="Pfam" id="PF18097">
    <property type="entry name" value="Vta1_C"/>
    <property type="match status" value="1"/>
</dbReference>
<evidence type="ECO:0000313" key="12">
    <source>
        <dbReference type="EnsemblMetazoa" id="CLYHEMP004637.1"/>
    </source>
</evidence>
<evidence type="ECO:0000256" key="3">
    <source>
        <dbReference type="ARBA" id="ARBA00007895"/>
    </source>
</evidence>
<evidence type="ECO:0000256" key="1">
    <source>
        <dbReference type="ARBA" id="ARBA00004481"/>
    </source>
</evidence>
<evidence type="ECO:0000256" key="8">
    <source>
        <dbReference type="ARBA" id="ARBA00023136"/>
    </source>
</evidence>
<evidence type="ECO:0000259" key="11">
    <source>
        <dbReference type="Pfam" id="PF18097"/>
    </source>
</evidence>
<dbReference type="AlphaFoldDB" id="A0A7M5U101"/>
<dbReference type="Proteomes" id="UP000594262">
    <property type="component" value="Unplaced"/>
</dbReference>
<dbReference type="GO" id="GO:0015031">
    <property type="term" value="P:protein transport"/>
    <property type="evidence" value="ECO:0007669"/>
    <property type="project" value="UniProtKB-KW"/>
</dbReference>
<dbReference type="InterPro" id="IPR044538">
    <property type="entry name" value="Vta1-like"/>
</dbReference>
<reference evidence="12" key="1">
    <citation type="submission" date="2021-01" db="UniProtKB">
        <authorList>
            <consortium name="EnsemblMetazoa"/>
        </authorList>
    </citation>
    <scope>IDENTIFICATION</scope>
</reference>
<protein>
    <submittedName>
        <fullName evidence="12">Uncharacterized protein</fullName>
    </submittedName>
</protein>
<evidence type="ECO:0000256" key="6">
    <source>
        <dbReference type="ARBA" id="ARBA00022753"/>
    </source>
</evidence>
<feature type="domain" description="Vta1 C-terminal" evidence="11">
    <location>
        <begin position="244"/>
        <end position="278"/>
    </location>
</feature>
<keyword evidence="8" id="KW-0472">Membrane</keyword>
<sequence>MAAALPPTLKQINSYLKLAKEYDKRDPTVAYFCRMYAVHKGIKLDSKSPEAKKFLFGMMDNLENVKKELTGQGDESVTNDIVGQAHLENITVNLFTWADGEDRKANFNKNVVKAFYSSSLLYDVLTQFSELSEECSMQQRYAKWKATEIHKCLQRGETPVPGPAGSEFEGTEFGATTSGIGSMQLNDGSANTPYPPANMDQPGPSGYTPEPVPAPRKPSNQAPPPSSGYVAPAQASVENSHVDFQECSKLCKYAMSALDYEDVDTAVANLTKALNMLQNR</sequence>
<dbReference type="OrthoDB" id="391137at2759"/>
<evidence type="ECO:0000259" key="10">
    <source>
        <dbReference type="Pfam" id="PF04652"/>
    </source>
</evidence>
<evidence type="ECO:0000313" key="13">
    <source>
        <dbReference type="Proteomes" id="UP000594262"/>
    </source>
</evidence>
<dbReference type="GO" id="GO:0005771">
    <property type="term" value="C:multivesicular body"/>
    <property type="evidence" value="ECO:0007669"/>
    <property type="project" value="TreeGrafter"/>
</dbReference>
<organism evidence="12 13">
    <name type="scientific">Clytia hemisphaerica</name>
    <dbReference type="NCBI Taxonomy" id="252671"/>
    <lineage>
        <taxon>Eukaryota</taxon>
        <taxon>Metazoa</taxon>
        <taxon>Cnidaria</taxon>
        <taxon>Hydrozoa</taxon>
        <taxon>Hydroidolina</taxon>
        <taxon>Leptothecata</taxon>
        <taxon>Obeliida</taxon>
        <taxon>Clytiidae</taxon>
        <taxon>Clytia</taxon>
    </lineage>
</organism>
<dbReference type="GO" id="GO:0032511">
    <property type="term" value="P:late endosome to vacuole transport via multivesicular body sorting pathway"/>
    <property type="evidence" value="ECO:0007669"/>
    <property type="project" value="InterPro"/>
</dbReference>
<dbReference type="InterPro" id="IPR041212">
    <property type="entry name" value="Vta1_C"/>
</dbReference>
<feature type="compositionally biased region" description="Pro residues" evidence="9">
    <location>
        <begin position="210"/>
        <end position="226"/>
    </location>
</feature>
<dbReference type="InterPro" id="IPR039431">
    <property type="entry name" value="Vta1/CALS_N"/>
</dbReference>